<feature type="transmembrane region" description="Helical" evidence="6">
    <location>
        <begin position="401"/>
        <end position="423"/>
    </location>
</feature>
<dbReference type="Pfam" id="PF07690">
    <property type="entry name" value="MFS_1"/>
    <property type="match status" value="1"/>
</dbReference>
<evidence type="ECO:0008006" key="9">
    <source>
        <dbReference type="Google" id="ProtNLM"/>
    </source>
</evidence>
<dbReference type="GO" id="GO:0016020">
    <property type="term" value="C:membrane"/>
    <property type="evidence" value="ECO:0007669"/>
    <property type="project" value="UniProtKB-SubCell"/>
</dbReference>
<dbReference type="FunFam" id="1.20.1250.20:FF:000013">
    <property type="entry name" value="MFS general substrate transporter"/>
    <property type="match status" value="1"/>
</dbReference>
<evidence type="ECO:0000256" key="3">
    <source>
        <dbReference type="ARBA" id="ARBA00022692"/>
    </source>
</evidence>
<keyword evidence="4 6" id="KW-1133">Transmembrane helix</keyword>
<dbReference type="SUPFAM" id="SSF103473">
    <property type="entry name" value="MFS general substrate transporter"/>
    <property type="match status" value="1"/>
</dbReference>
<dbReference type="Proteomes" id="UP000078561">
    <property type="component" value="Unassembled WGS sequence"/>
</dbReference>
<dbReference type="PANTHER" id="PTHR43791:SF36">
    <property type="entry name" value="TRANSPORTER, PUTATIVE (AFU_ORTHOLOGUE AFUA_6G08340)-RELATED"/>
    <property type="match status" value="1"/>
</dbReference>
<feature type="transmembrane region" description="Helical" evidence="6">
    <location>
        <begin position="106"/>
        <end position="130"/>
    </location>
</feature>
<evidence type="ECO:0000313" key="8">
    <source>
        <dbReference type="Proteomes" id="UP000078561"/>
    </source>
</evidence>
<organism evidence="7">
    <name type="scientific">Absidia glauca</name>
    <name type="common">Pin mould</name>
    <dbReference type="NCBI Taxonomy" id="4829"/>
    <lineage>
        <taxon>Eukaryota</taxon>
        <taxon>Fungi</taxon>
        <taxon>Fungi incertae sedis</taxon>
        <taxon>Mucoromycota</taxon>
        <taxon>Mucoromycotina</taxon>
        <taxon>Mucoromycetes</taxon>
        <taxon>Mucorales</taxon>
        <taxon>Cunninghamellaceae</taxon>
        <taxon>Absidia</taxon>
    </lineage>
</organism>
<name>A0A163JDJ7_ABSGL</name>
<dbReference type="OMA" id="TIVHAMG"/>
<feature type="transmembrane region" description="Helical" evidence="6">
    <location>
        <begin position="31"/>
        <end position="53"/>
    </location>
</feature>
<evidence type="ECO:0000256" key="2">
    <source>
        <dbReference type="ARBA" id="ARBA00022448"/>
    </source>
</evidence>
<feature type="transmembrane region" description="Helical" evidence="6">
    <location>
        <begin position="142"/>
        <end position="162"/>
    </location>
</feature>
<evidence type="ECO:0000256" key="6">
    <source>
        <dbReference type="SAM" id="Phobius"/>
    </source>
</evidence>
<dbReference type="PANTHER" id="PTHR43791">
    <property type="entry name" value="PERMEASE-RELATED"/>
    <property type="match status" value="1"/>
</dbReference>
<comment type="subcellular location">
    <subcellularLocation>
        <location evidence="1">Membrane</location>
        <topology evidence="1">Multi-pass membrane protein</topology>
    </subcellularLocation>
</comment>
<evidence type="ECO:0000256" key="4">
    <source>
        <dbReference type="ARBA" id="ARBA00022989"/>
    </source>
</evidence>
<protein>
    <recommendedName>
        <fullName evidence="9">Major facilitator superfamily (MFS) profile domain-containing protein</fullName>
    </recommendedName>
</protein>
<evidence type="ECO:0000313" key="7">
    <source>
        <dbReference type="EMBL" id="SAL98614.1"/>
    </source>
</evidence>
<dbReference type="AlphaFoldDB" id="A0A163JDJ7"/>
<reference evidence="7" key="1">
    <citation type="submission" date="2016-04" db="EMBL/GenBank/DDBJ databases">
        <authorList>
            <person name="Evans L.H."/>
            <person name="Alamgir A."/>
            <person name="Owens N."/>
            <person name="Weber N.D."/>
            <person name="Virtaneva K."/>
            <person name="Barbian K."/>
            <person name="Babar A."/>
            <person name="Rosenke K."/>
        </authorList>
    </citation>
    <scope>NUCLEOTIDE SEQUENCE [LARGE SCALE GENOMIC DNA]</scope>
    <source>
        <strain evidence="7">CBS 101.48</strain>
    </source>
</reference>
<feature type="transmembrane region" description="Helical" evidence="6">
    <location>
        <begin position="370"/>
        <end position="389"/>
    </location>
</feature>
<gene>
    <name evidence="7" type="primary">ABSGL_04169.1 scaffold 5169</name>
</gene>
<dbReference type="InParanoid" id="A0A163JDJ7"/>
<dbReference type="EMBL" id="LT552278">
    <property type="protein sequence ID" value="SAL98614.1"/>
    <property type="molecule type" value="Genomic_DNA"/>
</dbReference>
<dbReference type="InterPro" id="IPR011701">
    <property type="entry name" value="MFS"/>
</dbReference>
<feature type="transmembrane region" description="Helical" evidence="6">
    <location>
        <begin position="174"/>
        <end position="196"/>
    </location>
</feature>
<keyword evidence="8" id="KW-1185">Reference proteome</keyword>
<feature type="transmembrane region" description="Helical" evidence="6">
    <location>
        <begin position="247"/>
        <end position="267"/>
    </location>
</feature>
<dbReference type="GO" id="GO:0022857">
    <property type="term" value="F:transmembrane transporter activity"/>
    <property type="evidence" value="ECO:0007669"/>
    <property type="project" value="InterPro"/>
</dbReference>
<feature type="transmembrane region" description="Helical" evidence="6">
    <location>
        <begin position="279"/>
        <end position="299"/>
    </location>
</feature>
<proteinExistence type="predicted"/>
<dbReference type="InterPro" id="IPR036259">
    <property type="entry name" value="MFS_trans_sf"/>
</dbReference>
<feature type="transmembrane region" description="Helical" evidence="6">
    <location>
        <begin position="335"/>
        <end position="358"/>
    </location>
</feature>
<feature type="transmembrane region" description="Helical" evidence="6">
    <location>
        <begin position="311"/>
        <end position="329"/>
    </location>
</feature>
<dbReference type="STRING" id="4829.A0A163JDJ7"/>
<evidence type="ECO:0000256" key="1">
    <source>
        <dbReference type="ARBA" id="ARBA00004141"/>
    </source>
</evidence>
<keyword evidence="5 6" id="KW-0472">Membrane</keyword>
<accession>A0A163JDJ7</accession>
<keyword evidence="3 6" id="KW-0812">Transmembrane</keyword>
<dbReference type="OrthoDB" id="2985014at2759"/>
<sequence length="463" mass="52210">MYLFASLDRSNIGNARLGSFEQDLHLQGNDFYNALMVFFIGYMVCQIPSNLVLKLYVENLPCLKLRYKRNNSKLFPSFFPPFFTLESRPHYGSEPQLLYGVPAQLVLARFFLGCAEAGLGPCIPLLLSFWYQRHEMASRISVFLAASTLAGSFAGIWAYLIMDNMDQFLGLASWRWMFIIEGAPTILLGLLCLFFLPNYPETASKYWLTPDEKQLAIQRGVLEGKTTKDDTVNSQEIVGALLDYKTWVVAVINGGMIMCHSSFSIFLPTIVKAMGFQALQSQLLSVPPYVFGCITLLGVCRYSDYARQRGLPIIVCSMMTVLGYTFLLIGNIIPLQYIGVILVSCGINPTISLGISWLSNNQQGHTRRGVSLSAANMLSQVFGLVGTQIYRESDSPNYRIGHAICLLFTLLTILLACMLRYLLARENKRLDKLYGPLKRMDWTDSKDGERMMNLDATHFRYML</sequence>
<dbReference type="Gene3D" id="1.20.1250.20">
    <property type="entry name" value="MFS general substrate transporter like domains"/>
    <property type="match status" value="2"/>
</dbReference>
<evidence type="ECO:0000256" key="5">
    <source>
        <dbReference type="ARBA" id="ARBA00023136"/>
    </source>
</evidence>
<keyword evidence="2" id="KW-0813">Transport</keyword>